<evidence type="ECO:0000313" key="1">
    <source>
        <dbReference type="EMBL" id="ASO18071.1"/>
    </source>
</evidence>
<gene>
    <name evidence="1" type="ORF">AHOG_02035</name>
</gene>
<keyword evidence="2" id="KW-1185">Reference proteome</keyword>
<sequence length="63" mass="6679">MTVHLTGWHKSTYSGVQGGCVEVGHAPGRVGIRDTKNREGGTLVVDRAAFGAFLASIRAGRLR</sequence>
<name>A0A221VXT8_9PSEU</name>
<dbReference type="EMBL" id="CP022521">
    <property type="protein sequence ID" value="ASO18071.1"/>
    <property type="molecule type" value="Genomic_DNA"/>
</dbReference>
<dbReference type="AlphaFoldDB" id="A0A221VXT8"/>
<protein>
    <submittedName>
        <fullName evidence="1">Uncharacterized protein</fullName>
    </submittedName>
</protein>
<proteinExistence type="predicted"/>
<dbReference type="OrthoDB" id="3694945at2"/>
<dbReference type="Proteomes" id="UP000204221">
    <property type="component" value="Chromosome"/>
</dbReference>
<dbReference type="InterPro" id="IPR007278">
    <property type="entry name" value="DUF397"/>
</dbReference>
<dbReference type="RefSeq" id="WP_093939846.1">
    <property type="nucleotide sequence ID" value="NZ_CP022521.1"/>
</dbReference>
<dbReference type="KEGG" id="ahg:AHOG_02035"/>
<organism evidence="1 2">
    <name type="scientific">Actinoalloteichus hoggarensis</name>
    <dbReference type="NCBI Taxonomy" id="1470176"/>
    <lineage>
        <taxon>Bacteria</taxon>
        <taxon>Bacillati</taxon>
        <taxon>Actinomycetota</taxon>
        <taxon>Actinomycetes</taxon>
        <taxon>Pseudonocardiales</taxon>
        <taxon>Pseudonocardiaceae</taxon>
        <taxon>Actinoalloteichus</taxon>
    </lineage>
</organism>
<accession>A0A221VXT8</accession>
<dbReference type="Pfam" id="PF04149">
    <property type="entry name" value="DUF397"/>
    <property type="match status" value="1"/>
</dbReference>
<reference evidence="1 2" key="1">
    <citation type="submission" date="2017-07" db="EMBL/GenBank/DDBJ databases">
        <title>Complete genome sequence of Actinoalloteichus hoggarensis DSM 45943, type strain of Actinoalloteichus hoggarensis.</title>
        <authorList>
            <person name="Ruckert C."/>
            <person name="Nouioui I."/>
            <person name="Willmese J."/>
            <person name="van Wezel G."/>
            <person name="Klenk H.-P."/>
            <person name="Kalinowski J."/>
            <person name="Zotchev S.B."/>
        </authorList>
    </citation>
    <scope>NUCLEOTIDE SEQUENCE [LARGE SCALE GENOMIC DNA]</scope>
    <source>
        <strain evidence="1 2">DSM 45943</strain>
    </source>
</reference>
<evidence type="ECO:0000313" key="2">
    <source>
        <dbReference type="Proteomes" id="UP000204221"/>
    </source>
</evidence>